<dbReference type="SUPFAM" id="SSF53649">
    <property type="entry name" value="Alkaline phosphatase-like"/>
    <property type="match status" value="1"/>
</dbReference>
<feature type="domain" description="Sulfatase N-terminal" evidence="2">
    <location>
        <begin position="3"/>
        <end position="345"/>
    </location>
</feature>
<evidence type="ECO:0000259" key="2">
    <source>
        <dbReference type="Pfam" id="PF00884"/>
    </source>
</evidence>
<name>A0ABD5QAI7_9EURY</name>
<dbReference type="AlphaFoldDB" id="A0ABD5QAI7"/>
<comment type="caution">
    <text evidence="3">The sequence shown here is derived from an EMBL/GenBank/DDBJ whole genome shotgun (WGS) entry which is preliminary data.</text>
</comment>
<dbReference type="PANTHER" id="PTHR42693">
    <property type="entry name" value="ARYLSULFATASE FAMILY MEMBER"/>
    <property type="match status" value="1"/>
</dbReference>
<dbReference type="CDD" id="cd16148">
    <property type="entry name" value="sulfatase_like"/>
    <property type="match status" value="1"/>
</dbReference>
<evidence type="ECO:0000313" key="4">
    <source>
        <dbReference type="Proteomes" id="UP001595925"/>
    </source>
</evidence>
<dbReference type="GO" id="GO:0016787">
    <property type="term" value="F:hydrolase activity"/>
    <property type="evidence" value="ECO:0007669"/>
    <property type="project" value="UniProtKB-KW"/>
</dbReference>
<dbReference type="PANTHER" id="PTHR42693:SF33">
    <property type="entry name" value="ARYLSULFATASE"/>
    <property type="match status" value="1"/>
</dbReference>
<dbReference type="InterPro" id="IPR017850">
    <property type="entry name" value="Alkaline_phosphatase_core_sf"/>
</dbReference>
<evidence type="ECO:0000313" key="3">
    <source>
        <dbReference type="EMBL" id="MFC4986698.1"/>
    </source>
</evidence>
<dbReference type="Pfam" id="PF00884">
    <property type="entry name" value="Sulfatase"/>
    <property type="match status" value="1"/>
</dbReference>
<dbReference type="InterPro" id="IPR000917">
    <property type="entry name" value="Sulfatase_N"/>
</dbReference>
<gene>
    <name evidence="3" type="ORF">ACFPFO_02680</name>
</gene>
<sequence>MRILYIDCDSLRPDHLGCYGYHRDTSPNVDALAEGGAVFTNYYASDAPCLPSRTSLYTGQFGIHTGVVNHGGRAADVRSQGPDREFANRGEQRTFPMALKEAGYRTAMISSFPTRHAAWHVLDGVQDWDDPSREFDGRGGTERAEYVAPIAESWLRENAAEDDWFLSVNFWDPHIPYDTPQEYGNPFENEQAPGFPSEDVIEAQRDSYGPRSARDIHGWGSPYVEGGDWGEDDLPRTPSEIGSREDFKEWIDGYDVGVRYMDDYIGDLFDVLREEGVYEGTFVVLSADHGENQGELNVYGDHQTADDKTCRVPLIVSGPGVDPGERTGLWYNVDFGPTVADLAGVNPSPQWGGRSFAAAITDGKDGGREYLVLGQGAWSCQRAVRWDDWLMIRTYHKGMKDLDDVMLFDLASDPHEQNDLSEEEPDVAAEGVRKLERWYAEQMRDAAMGQSRCSPTDDDCLVDPLWRVIAEGGPYHAMRTDSVEPYIERLRETGRKEHADALAEKHLD</sequence>
<dbReference type="Gene3D" id="3.40.720.10">
    <property type="entry name" value="Alkaline Phosphatase, subunit A"/>
    <property type="match status" value="1"/>
</dbReference>
<keyword evidence="4" id="KW-1185">Reference proteome</keyword>
<accession>A0ABD5QAI7</accession>
<dbReference type="EMBL" id="JBHSJG010000007">
    <property type="protein sequence ID" value="MFC4986698.1"/>
    <property type="molecule type" value="Genomic_DNA"/>
</dbReference>
<reference evidence="3 4" key="1">
    <citation type="journal article" date="2019" name="Int. J. Syst. Evol. Microbiol.">
        <title>The Global Catalogue of Microorganisms (GCM) 10K type strain sequencing project: providing services to taxonomists for standard genome sequencing and annotation.</title>
        <authorList>
            <consortium name="The Broad Institute Genomics Platform"/>
            <consortium name="The Broad Institute Genome Sequencing Center for Infectious Disease"/>
            <person name="Wu L."/>
            <person name="Ma J."/>
        </authorList>
    </citation>
    <scope>NUCLEOTIDE SEQUENCE [LARGE SCALE GENOMIC DNA]</scope>
    <source>
        <strain evidence="3 4">CGMCC 1.15824</strain>
    </source>
</reference>
<comment type="similarity">
    <text evidence="1">Belongs to the sulfatase family.</text>
</comment>
<dbReference type="RefSeq" id="WP_224828943.1">
    <property type="nucleotide sequence ID" value="NZ_JAIVEF010000016.1"/>
</dbReference>
<organism evidence="3 4">
    <name type="scientific">Saliphagus infecundisoli</name>
    <dbReference type="NCBI Taxonomy" id="1849069"/>
    <lineage>
        <taxon>Archaea</taxon>
        <taxon>Methanobacteriati</taxon>
        <taxon>Methanobacteriota</taxon>
        <taxon>Stenosarchaea group</taxon>
        <taxon>Halobacteria</taxon>
        <taxon>Halobacteriales</taxon>
        <taxon>Natrialbaceae</taxon>
        <taxon>Saliphagus</taxon>
    </lineage>
</organism>
<dbReference type="Proteomes" id="UP001595925">
    <property type="component" value="Unassembled WGS sequence"/>
</dbReference>
<proteinExistence type="inferred from homology"/>
<dbReference type="InterPro" id="IPR050738">
    <property type="entry name" value="Sulfatase"/>
</dbReference>
<protein>
    <submittedName>
        <fullName evidence="3">Sulfatase</fullName>
    </submittedName>
</protein>
<evidence type="ECO:0000256" key="1">
    <source>
        <dbReference type="ARBA" id="ARBA00008779"/>
    </source>
</evidence>